<dbReference type="Gene3D" id="2.60.40.10">
    <property type="entry name" value="Immunoglobulins"/>
    <property type="match status" value="4"/>
</dbReference>
<dbReference type="Pfam" id="PF07654">
    <property type="entry name" value="C1-set"/>
    <property type="match status" value="4"/>
</dbReference>
<dbReference type="SMART" id="SM00407">
    <property type="entry name" value="IGc1"/>
    <property type="match status" value="3"/>
</dbReference>
<evidence type="ECO:0000313" key="6">
    <source>
        <dbReference type="Proteomes" id="UP000694407"/>
    </source>
</evidence>
<keyword evidence="6" id="KW-1185">Reference proteome</keyword>
<feature type="transmembrane region" description="Helical" evidence="3">
    <location>
        <begin position="462"/>
        <end position="485"/>
    </location>
</feature>
<dbReference type="InterPro" id="IPR036179">
    <property type="entry name" value="Ig-like_dom_sf"/>
</dbReference>
<dbReference type="Ensembl" id="ENSMMMT00000030931.1">
    <property type="protein sequence ID" value="ENSMMMP00000027357.1"/>
    <property type="gene ID" value="ENSMMMG00000023880.1"/>
</dbReference>
<feature type="domain" description="Ig-like" evidence="4">
    <location>
        <begin position="353"/>
        <end position="446"/>
    </location>
</feature>
<keyword evidence="3" id="KW-0812">Transmembrane</keyword>
<evidence type="ECO:0000256" key="2">
    <source>
        <dbReference type="ARBA" id="ARBA00023180"/>
    </source>
</evidence>
<sequence length="490" mass="54798">MVETRDLAPAPQQVVAERDQIRIQPRTLLLPFLLSGEQPVISLTGPSQRTTPGNSVPFNCTAGPFSSTNFNVTWLKDSDEHPPSTQSQMTDDKGRYFVTSKVLVSLTGKEVLSQITCQVTHGDLTEPLQMSLNLSEVLQVIPTLKITMDPDGTRIQVHQRVNLTCHASHFYPADVKLIWMENRHKIPTVESPQVTRNPDGTFSLEDTLQAEVTLNGSEFSCWVVQDEQPPMQANITLRAQASNRGKGRMLTISNKVEGPLQRAEPGTSIQLMYTSSGLHTRQVSVTWLKNKHELPQSKTVILASGDTYNVTSSVLVPLQLDDMNSEVLCHVKHKLTTVFQKTINLDQYLRIPPTVTMSQSSTPSGLVAVTCHVQRFYPQETHLTWLEHCHALKRTDQPTPKLNSDGSFTLESLHLVNVSRQRSEWLVTCRVQHQQQPAVQASLILSTASHPKREPSGRTSTLTFVAFLLGVKVLLLVSFMVSYVCRRWKL</sequence>
<dbReference type="PROSITE" id="PS50835">
    <property type="entry name" value="IG_LIKE"/>
    <property type="match status" value="3"/>
</dbReference>
<organism evidence="5 6">
    <name type="scientific">Marmota marmota marmota</name>
    <name type="common">Alpine marmot</name>
    <dbReference type="NCBI Taxonomy" id="9994"/>
    <lineage>
        <taxon>Eukaryota</taxon>
        <taxon>Metazoa</taxon>
        <taxon>Chordata</taxon>
        <taxon>Craniata</taxon>
        <taxon>Vertebrata</taxon>
        <taxon>Euteleostomi</taxon>
        <taxon>Mammalia</taxon>
        <taxon>Eutheria</taxon>
        <taxon>Euarchontoglires</taxon>
        <taxon>Glires</taxon>
        <taxon>Rodentia</taxon>
        <taxon>Sciuromorpha</taxon>
        <taxon>Sciuridae</taxon>
        <taxon>Xerinae</taxon>
        <taxon>Marmotini</taxon>
        <taxon>Marmota</taxon>
    </lineage>
</organism>
<keyword evidence="3" id="KW-0472">Membrane</keyword>
<reference evidence="5" key="2">
    <citation type="submission" date="2025-09" db="UniProtKB">
        <authorList>
            <consortium name="Ensembl"/>
        </authorList>
    </citation>
    <scope>IDENTIFICATION</scope>
</reference>
<keyword evidence="2" id="KW-0325">Glycoprotein</keyword>
<keyword evidence="1" id="KW-1015">Disulfide bond</keyword>
<evidence type="ECO:0000256" key="3">
    <source>
        <dbReference type="SAM" id="Phobius"/>
    </source>
</evidence>
<feature type="domain" description="Ig-like" evidence="4">
    <location>
        <begin position="39"/>
        <end position="133"/>
    </location>
</feature>
<dbReference type="PANTHER" id="PTHR19971">
    <property type="entry name" value="SIGNAL-REGULATORY PROTEIN BETA"/>
    <property type="match status" value="1"/>
</dbReference>
<dbReference type="GeneTree" id="ENSGT00960000186656"/>
<dbReference type="InterPro" id="IPR051755">
    <property type="entry name" value="Ig-like_CS_Receptor"/>
</dbReference>
<evidence type="ECO:0000256" key="1">
    <source>
        <dbReference type="ARBA" id="ARBA00023157"/>
    </source>
</evidence>
<evidence type="ECO:0000259" key="4">
    <source>
        <dbReference type="PROSITE" id="PS50835"/>
    </source>
</evidence>
<keyword evidence="3" id="KW-1133">Transmembrane helix</keyword>
<dbReference type="InterPro" id="IPR003597">
    <property type="entry name" value="Ig_C1-set"/>
</dbReference>
<dbReference type="AlphaFoldDB" id="A0A8C6AB03"/>
<dbReference type="FunFam" id="2.60.40.10:FF:001726">
    <property type="entry name" value="Signal-regulatory protein beta 3"/>
    <property type="match status" value="2"/>
</dbReference>
<dbReference type="InterPro" id="IPR007110">
    <property type="entry name" value="Ig-like_dom"/>
</dbReference>
<dbReference type="InterPro" id="IPR013783">
    <property type="entry name" value="Ig-like_fold"/>
</dbReference>
<dbReference type="SUPFAM" id="SSF48726">
    <property type="entry name" value="Immunoglobulin"/>
    <property type="match status" value="4"/>
</dbReference>
<evidence type="ECO:0000313" key="5">
    <source>
        <dbReference type="Ensembl" id="ENSMMMP00000027357.1"/>
    </source>
</evidence>
<reference evidence="5" key="1">
    <citation type="submission" date="2025-08" db="UniProtKB">
        <authorList>
            <consortium name="Ensembl"/>
        </authorList>
    </citation>
    <scope>IDENTIFICATION</scope>
</reference>
<name>A0A8C6AB03_MARMA</name>
<feature type="domain" description="Ig-like" evidence="4">
    <location>
        <begin position="142"/>
        <end position="236"/>
    </location>
</feature>
<proteinExistence type="predicted"/>
<protein>
    <recommendedName>
        <fullName evidence="4">Ig-like domain-containing protein</fullName>
    </recommendedName>
</protein>
<accession>A0A8C6AB03</accession>
<dbReference type="Proteomes" id="UP000694407">
    <property type="component" value="Unplaced"/>
</dbReference>